<proteinExistence type="inferred from homology"/>
<dbReference type="PANTHER" id="PTHR24321">
    <property type="entry name" value="DEHYDROGENASES, SHORT CHAIN"/>
    <property type="match status" value="1"/>
</dbReference>
<dbReference type="EMBL" id="CP036402">
    <property type="protein sequence ID" value="QBI20394.1"/>
    <property type="molecule type" value="Genomic_DNA"/>
</dbReference>
<dbReference type="FunFam" id="3.40.50.720:FF:000084">
    <property type="entry name" value="Short-chain dehydrogenase reductase"/>
    <property type="match status" value="1"/>
</dbReference>
<dbReference type="Proteomes" id="UP000291469">
    <property type="component" value="Chromosome"/>
</dbReference>
<name>A0A411YGK8_9ACTN</name>
<comment type="similarity">
    <text evidence="1">Belongs to the short-chain dehydrogenases/reductases (SDR) family.</text>
</comment>
<dbReference type="KEGG" id="erz:ER308_13015"/>
<protein>
    <submittedName>
        <fullName evidence="3">SDR family oxidoreductase</fullName>
    </submittedName>
</protein>
<evidence type="ECO:0000313" key="4">
    <source>
        <dbReference type="Proteomes" id="UP000291469"/>
    </source>
</evidence>
<reference evidence="3 4" key="1">
    <citation type="submission" date="2019-01" db="EMBL/GenBank/DDBJ databases">
        <title>Egibacter rhizosphaerae EGI 80759T.</title>
        <authorList>
            <person name="Chen D.-D."/>
            <person name="Tian Y."/>
            <person name="Jiao J.-Y."/>
            <person name="Zhang X.-T."/>
            <person name="Zhang Y.-G."/>
            <person name="Zhang Y."/>
            <person name="Xiao M."/>
            <person name="Shu W.-S."/>
            <person name="Li W.-J."/>
        </authorList>
    </citation>
    <scope>NUCLEOTIDE SEQUENCE [LARGE SCALE GENOMIC DNA]</scope>
    <source>
        <strain evidence="3 4">EGI 80759</strain>
    </source>
</reference>
<keyword evidence="2" id="KW-0560">Oxidoreductase</keyword>
<dbReference type="AlphaFoldDB" id="A0A411YGK8"/>
<keyword evidence="4" id="KW-1185">Reference proteome</keyword>
<dbReference type="InterPro" id="IPR002347">
    <property type="entry name" value="SDR_fam"/>
</dbReference>
<organism evidence="3 4">
    <name type="scientific">Egibacter rhizosphaerae</name>
    <dbReference type="NCBI Taxonomy" id="1670831"/>
    <lineage>
        <taxon>Bacteria</taxon>
        <taxon>Bacillati</taxon>
        <taxon>Actinomycetota</taxon>
        <taxon>Nitriliruptoria</taxon>
        <taxon>Egibacterales</taxon>
        <taxon>Egibacteraceae</taxon>
        <taxon>Egibacter</taxon>
    </lineage>
</organism>
<gene>
    <name evidence="3" type="ORF">ER308_13015</name>
</gene>
<dbReference type="PRINTS" id="PR00081">
    <property type="entry name" value="GDHRDH"/>
</dbReference>
<dbReference type="InterPro" id="IPR036291">
    <property type="entry name" value="NAD(P)-bd_dom_sf"/>
</dbReference>
<dbReference type="SUPFAM" id="SSF51735">
    <property type="entry name" value="NAD(P)-binding Rossmann-fold domains"/>
    <property type="match status" value="1"/>
</dbReference>
<dbReference type="OrthoDB" id="3542748at2"/>
<sequence length="263" mass="27677">MGDLDGKRAIVTGGATLIGATIVAAMVREGATVVLADIDEEAGRREASRLDPERVVFRHVDVTADDQLDQLVDETVTRLGGIDVLVNGAATYLDNALETTREDWLRALDVNLVSGALLTARVAPHMAAAGGGAVVNLASISGKRAQPLFYVYSATKAAILGVTRNEALKLSDRGVRVNSVSPGWIWSNPIQEMTGGDRAMADGVGEHLFLTGRIGDPEEVAEAVVFLASDRASFITGTDLAVDGGYTAIGPEQMGQPLRPLLE</sequence>
<evidence type="ECO:0000313" key="3">
    <source>
        <dbReference type="EMBL" id="QBI20394.1"/>
    </source>
</evidence>
<dbReference type="Pfam" id="PF13561">
    <property type="entry name" value="adh_short_C2"/>
    <property type="match status" value="1"/>
</dbReference>
<dbReference type="GO" id="GO:0016491">
    <property type="term" value="F:oxidoreductase activity"/>
    <property type="evidence" value="ECO:0007669"/>
    <property type="project" value="UniProtKB-KW"/>
</dbReference>
<dbReference type="NCBIfam" id="NF006121">
    <property type="entry name" value="PRK08265.1"/>
    <property type="match status" value="1"/>
</dbReference>
<dbReference type="RefSeq" id="WP_131155391.1">
    <property type="nucleotide sequence ID" value="NZ_CP036402.1"/>
</dbReference>
<dbReference type="PANTHER" id="PTHR24321:SF8">
    <property type="entry name" value="ESTRADIOL 17-BETA-DEHYDROGENASE 8-RELATED"/>
    <property type="match status" value="1"/>
</dbReference>
<dbReference type="CDD" id="cd05233">
    <property type="entry name" value="SDR_c"/>
    <property type="match status" value="1"/>
</dbReference>
<evidence type="ECO:0000256" key="2">
    <source>
        <dbReference type="ARBA" id="ARBA00023002"/>
    </source>
</evidence>
<accession>A0A411YGK8</accession>
<dbReference type="PRINTS" id="PR00080">
    <property type="entry name" value="SDRFAMILY"/>
</dbReference>
<evidence type="ECO:0000256" key="1">
    <source>
        <dbReference type="ARBA" id="ARBA00006484"/>
    </source>
</evidence>
<dbReference type="Gene3D" id="3.40.50.720">
    <property type="entry name" value="NAD(P)-binding Rossmann-like Domain"/>
    <property type="match status" value="1"/>
</dbReference>